<dbReference type="SUPFAM" id="SSF54427">
    <property type="entry name" value="NTF2-like"/>
    <property type="match status" value="1"/>
</dbReference>
<dbReference type="InterPro" id="IPR032710">
    <property type="entry name" value="NTF2-like_dom_sf"/>
</dbReference>
<dbReference type="Pfam" id="PF07366">
    <property type="entry name" value="SnoaL"/>
    <property type="match status" value="1"/>
</dbReference>
<accession>A0A653B135</accession>
<dbReference type="PANTHER" id="PTHR38436:SF1">
    <property type="entry name" value="ESTER CYCLASE"/>
    <property type="match status" value="1"/>
</dbReference>
<dbReference type="EMBL" id="LR130779">
    <property type="protein sequence ID" value="VDN62359.1"/>
    <property type="molecule type" value="Genomic_DNA"/>
</dbReference>
<proteinExistence type="predicted"/>
<gene>
    <name evidence="1" type="ORF">POT9AD_1372</name>
</gene>
<organism evidence="1">
    <name type="scientific">Ectopseudomonas oleovorans</name>
    <name type="common">Pseudomonas oleovorans</name>
    <dbReference type="NCBI Taxonomy" id="301"/>
    <lineage>
        <taxon>Bacteria</taxon>
        <taxon>Pseudomonadati</taxon>
        <taxon>Pseudomonadota</taxon>
        <taxon>Gammaproteobacteria</taxon>
        <taxon>Pseudomonadales</taxon>
        <taxon>Pseudomonadaceae</taxon>
        <taxon>Ectopseudomonas</taxon>
    </lineage>
</organism>
<dbReference type="PANTHER" id="PTHR38436">
    <property type="entry name" value="POLYKETIDE CYCLASE SNOAL-LIKE DOMAIN"/>
    <property type="match status" value="1"/>
</dbReference>
<dbReference type="NCBIfam" id="TIGR02096">
    <property type="entry name" value="ketosteroid isomerase-related protein"/>
    <property type="match status" value="1"/>
</dbReference>
<dbReference type="Gene3D" id="3.10.450.50">
    <property type="match status" value="1"/>
</dbReference>
<name>A0A653B135_ECTOL</name>
<dbReference type="InterPro" id="IPR009959">
    <property type="entry name" value="Cyclase_SnoaL-like"/>
</dbReference>
<sequence>MGAPVTCSTASGASSREGNMSLDDRKKVVCQHIDLVWNRGRLALAEQLHSRDFLYKSSFVGHPLDSAGFIQMVQDIRHAMPDLQVVIEECIAEGCKVVTWSTLIGTIQKPALGYPPSDKVLSISAMAFWTLSPGNEIQEICTMFDMESFRSQLGLQTRSFAEKALP</sequence>
<reference evidence="1" key="1">
    <citation type="submission" date="2018-11" db="EMBL/GenBank/DDBJ databases">
        <authorList>
            <consortium name="Genoscope - CEA"/>
            <person name="William W."/>
        </authorList>
    </citation>
    <scope>NUCLEOTIDE SEQUENCE [LARGE SCALE GENOMIC DNA]</scope>
    <source>
        <strain evidence="1">T9AD</strain>
    </source>
</reference>
<evidence type="ECO:0000313" key="1">
    <source>
        <dbReference type="EMBL" id="VDN62359.1"/>
    </source>
</evidence>
<protein>
    <submittedName>
        <fullName evidence="1">Uncharacterized protein</fullName>
    </submittedName>
</protein>
<dbReference type="AlphaFoldDB" id="A0A653B135"/>
<dbReference type="GO" id="GO:0030638">
    <property type="term" value="P:polyketide metabolic process"/>
    <property type="evidence" value="ECO:0007669"/>
    <property type="project" value="InterPro"/>
</dbReference>
<dbReference type="InterPro" id="IPR011721">
    <property type="entry name" value="CHP02096"/>
</dbReference>